<dbReference type="Proteomes" id="UP000321907">
    <property type="component" value="Unassembled WGS sequence"/>
</dbReference>
<proteinExistence type="predicted"/>
<comment type="caution">
    <text evidence="2">The sequence shown here is derived from an EMBL/GenBank/DDBJ whole genome shotgun (WGS) entry which is preliminary data.</text>
</comment>
<dbReference type="AlphaFoldDB" id="A0A5C7FS55"/>
<evidence type="ECO:0000313" key="3">
    <source>
        <dbReference type="Proteomes" id="UP000321907"/>
    </source>
</evidence>
<protein>
    <submittedName>
        <fullName evidence="2">Uncharacterized protein</fullName>
    </submittedName>
</protein>
<dbReference type="RefSeq" id="WP_147930990.1">
    <property type="nucleotide sequence ID" value="NZ_VOXD01000017.1"/>
</dbReference>
<accession>A0A5C7FS55</accession>
<evidence type="ECO:0000256" key="1">
    <source>
        <dbReference type="SAM" id="SignalP"/>
    </source>
</evidence>
<organism evidence="2 3">
    <name type="scientific">Neolewinella aurantiaca</name>
    <dbReference type="NCBI Taxonomy" id="2602767"/>
    <lineage>
        <taxon>Bacteria</taxon>
        <taxon>Pseudomonadati</taxon>
        <taxon>Bacteroidota</taxon>
        <taxon>Saprospiria</taxon>
        <taxon>Saprospirales</taxon>
        <taxon>Lewinellaceae</taxon>
        <taxon>Neolewinella</taxon>
    </lineage>
</organism>
<keyword evidence="3" id="KW-1185">Reference proteome</keyword>
<dbReference type="EMBL" id="VOXD01000017">
    <property type="protein sequence ID" value="TXF89004.1"/>
    <property type="molecule type" value="Genomic_DNA"/>
</dbReference>
<feature type="chain" id="PRO_5023069808" evidence="1">
    <location>
        <begin position="20"/>
        <end position="80"/>
    </location>
</feature>
<sequence>MKKIIMCGGLLFGTLSLQAVDCLHRFQVDMANVYITASASFDDGDKLVFLIGKCYRETVAQLNYEIGEAANDYEDCMDRN</sequence>
<feature type="signal peptide" evidence="1">
    <location>
        <begin position="1"/>
        <end position="19"/>
    </location>
</feature>
<gene>
    <name evidence="2" type="ORF">FUA23_11995</name>
</gene>
<evidence type="ECO:0000313" key="2">
    <source>
        <dbReference type="EMBL" id="TXF89004.1"/>
    </source>
</evidence>
<reference evidence="2 3" key="1">
    <citation type="submission" date="2019-08" db="EMBL/GenBank/DDBJ databases">
        <title>Lewinella sp. strain SSH13 Genome sequencing and assembly.</title>
        <authorList>
            <person name="Kim I."/>
        </authorList>
    </citation>
    <scope>NUCLEOTIDE SEQUENCE [LARGE SCALE GENOMIC DNA]</scope>
    <source>
        <strain evidence="2 3">SSH13</strain>
    </source>
</reference>
<keyword evidence="1" id="KW-0732">Signal</keyword>
<name>A0A5C7FS55_9BACT</name>